<dbReference type="EMBL" id="SJPN01000004">
    <property type="protein sequence ID" value="TWU02486.1"/>
    <property type="molecule type" value="Genomic_DNA"/>
</dbReference>
<reference evidence="1 2" key="1">
    <citation type="submission" date="2019-02" db="EMBL/GenBank/DDBJ databases">
        <title>Deep-cultivation of Planctomycetes and their phenomic and genomic characterization uncovers novel biology.</title>
        <authorList>
            <person name="Wiegand S."/>
            <person name="Jogler M."/>
            <person name="Boedeker C."/>
            <person name="Pinto D."/>
            <person name="Vollmers J."/>
            <person name="Rivas-Marin E."/>
            <person name="Kohn T."/>
            <person name="Peeters S.H."/>
            <person name="Heuer A."/>
            <person name="Rast P."/>
            <person name="Oberbeckmann S."/>
            <person name="Bunk B."/>
            <person name="Jeske O."/>
            <person name="Meyerdierks A."/>
            <person name="Storesund J.E."/>
            <person name="Kallscheuer N."/>
            <person name="Luecker S."/>
            <person name="Lage O.M."/>
            <person name="Pohl T."/>
            <person name="Merkel B.J."/>
            <person name="Hornburger P."/>
            <person name="Mueller R.-W."/>
            <person name="Bruemmer F."/>
            <person name="Labrenz M."/>
            <person name="Spormann A.M."/>
            <person name="Op Den Camp H."/>
            <person name="Overmann J."/>
            <person name="Amann R."/>
            <person name="Jetten M.S.M."/>
            <person name="Mascher T."/>
            <person name="Medema M.H."/>
            <person name="Devos D.P."/>
            <person name="Kaster A.-K."/>
            <person name="Ovreas L."/>
            <person name="Rohde M."/>
            <person name="Galperin M.Y."/>
            <person name="Jogler C."/>
        </authorList>
    </citation>
    <scope>NUCLEOTIDE SEQUENCE [LARGE SCALE GENOMIC DNA]</scope>
    <source>
        <strain evidence="1 2">Pla52n</strain>
    </source>
</reference>
<comment type="caution">
    <text evidence="1">The sequence shown here is derived from an EMBL/GenBank/DDBJ whole genome shotgun (WGS) entry which is preliminary data.</text>
</comment>
<organism evidence="1 2">
    <name type="scientific">Stieleria varia</name>
    <dbReference type="NCBI Taxonomy" id="2528005"/>
    <lineage>
        <taxon>Bacteria</taxon>
        <taxon>Pseudomonadati</taxon>
        <taxon>Planctomycetota</taxon>
        <taxon>Planctomycetia</taxon>
        <taxon>Pirellulales</taxon>
        <taxon>Pirellulaceae</taxon>
        <taxon>Stieleria</taxon>
    </lineage>
</organism>
<proteinExistence type="predicted"/>
<accession>A0A5C6ATU1</accession>
<keyword evidence="2" id="KW-1185">Reference proteome</keyword>
<gene>
    <name evidence="1" type="ORF">Pla52n_35360</name>
</gene>
<evidence type="ECO:0000313" key="2">
    <source>
        <dbReference type="Proteomes" id="UP000320176"/>
    </source>
</evidence>
<dbReference type="AlphaFoldDB" id="A0A5C6ATU1"/>
<name>A0A5C6ATU1_9BACT</name>
<sequence>MIRGMVAVAFIASSTMQIACSQDLDALVSGLADDLRDEQFISADSYASLQRLKLSERIDHALPVLALSRPSDEYAFLASIVATEGLVLPQYIRASDIRNSISAESMSKSILHACMKDATFMRRYLAFVMWSRMFVVDSRTLPGQGQCIQAVIDDIESHTSLESEPITTRFFHYDSLRVILLCEVLGIRRPHELGSVTDLRQEVARVKQAFSPKRLAEMTPRADGLGWLFTPGDREASIGLVPLELPTSPTDKWSEKVGMKLLHELHLHTTDAPLQVDGFYLR</sequence>
<evidence type="ECO:0000313" key="1">
    <source>
        <dbReference type="EMBL" id="TWU02486.1"/>
    </source>
</evidence>
<protein>
    <submittedName>
        <fullName evidence="1">Uncharacterized protein</fullName>
    </submittedName>
</protein>
<dbReference type="Proteomes" id="UP000320176">
    <property type="component" value="Unassembled WGS sequence"/>
</dbReference>
<dbReference type="RefSeq" id="WP_146520805.1">
    <property type="nucleotide sequence ID" value="NZ_CP151726.1"/>
</dbReference>